<reference evidence="1" key="1">
    <citation type="journal article" date="2023" name="G3 (Bethesda)">
        <title>Whole genome assemblies of Zophobas morio and Tenebrio molitor.</title>
        <authorList>
            <person name="Kaur S."/>
            <person name="Stinson S.A."/>
            <person name="diCenzo G.C."/>
        </authorList>
    </citation>
    <scope>NUCLEOTIDE SEQUENCE</scope>
    <source>
        <strain evidence="1">QUZm001</strain>
    </source>
</reference>
<dbReference type="AlphaFoldDB" id="A0AA38IEJ1"/>
<accession>A0AA38IEJ1</accession>
<dbReference type="Proteomes" id="UP001168821">
    <property type="component" value="Unassembled WGS sequence"/>
</dbReference>
<name>A0AA38IEJ1_9CUCU</name>
<evidence type="ECO:0008006" key="3">
    <source>
        <dbReference type="Google" id="ProtNLM"/>
    </source>
</evidence>
<protein>
    <recommendedName>
        <fullName evidence="3">CCHC-type domain-containing protein</fullName>
    </recommendedName>
</protein>
<evidence type="ECO:0000313" key="1">
    <source>
        <dbReference type="EMBL" id="KAJ3653686.1"/>
    </source>
</evidence>
<keyword evidence="2" id="KW-1185">Reference proteome</keyword>
<sequence>MSADADEMHAKSSYAQTLIKNSQKTIIVKPNGENQKNQSIAKTKSDVLKNFDPLTDINIGKVKNLKDGGVLLQCDSSSNFKQSAMNNLSDQYDIREVKTIGPRIRITGIPDYIKKEVIALYMRKQNESIFDEKSICTLLKYGPVKKNNTIFQAVFEVDLLTYKRALTLGHCLVGLNGCTIYDAIDVSRCFNCNSYGHSHKFCKNSSSCPRCGDRHNLKECQADVEAFKCVNCYNFNLKNNNHDVNINHAAWDHDKCHSYKMVIQKVKQDLFGLSI</sequence>
<evidence type="ECO:0000313" key="2">
    <source>
        <dbReference type="Proteomes" id="UP001168821"/>
    </source>
</evidence>
<organism evidence="1 2">
    <name type="scientific">Zophobas morio</name>
    <dbReference type="NCBI Taxonomy" id="2755281"/>
    <lineage>
        <taxon>Eukaryota</taxon>
        <taxon>Metazoa</taxon>
        <taxon>Ecdysozoa</taxon>
        <taxon>Arthropoda</taxon>
        <taxon>Hexapoda</taxon>
        <taxon>Insecta</taxon>
        <taxon>Pterygota</taxon>
        <taxon>Neoptera</taxon>
        <taxon>Endopterygota</taxon>
        <taxon>Coleoptera</taxon>
        <taxon>Polyphaga</taxon>
        <taxon>Cucujiformia</taxon>
        <taxon>Tenebrionidae</taxon>
        <taxon>Zophobas</taxon>
    </lineage>
</organism>
<gene>
    <name evidence="1" type="ORF">Zmor_012924</name>
</gene>
<proteinExistence type="predicted"/>
<dbReference type="EMBL" id="JALNTZ010000004">
    <property type="protein sequence ID" value="KAJ3653686.1"/>
    <property type="molecule type" value="Genomic_DNA"/>
</dbReference>
<comment type="caution">
    <text evidence="1">The sequence shown here is derived from an EMBL/GenBank/DDBJ whole genome shotgun (WGS) entry which is preliminary data.</text>
</comment>